<proteinExistence type="predicted"/>
<accession>A0A803NA30</accession>
<dbReference type="EnsemblPlants" id="AUR62042814-RA">
    <property type="protein sequence ID" value="AUR62042814-RA:cds"/>
    <property type="gene ID" value="AUR62042814"/>
</dbReference>
<evidence type="ECO:0000313" key="2">
    <source>
        <dbReference type="EnsemblPlants" id="AUR62042814-RA:cds"/>
    </source>
</evidence>
<dbReference type="Proteomes" id="UP000596660">
    <property type="component" value="Unplaced"/>
</dbReference>
<keyword evidence="3" id="KW-1185">Reference proteome</keyword>
<evidence type="ECO:0000256" key="1">
    <source>
        <dbReference type="SAM" id="MobiDB-lite"/>
    </source>
</evidence>
<organism evidence="2 3">
    <name type="scientific">Chenopodium quinoa</name>
    <name type="common">Quinoa</name>
    <dbReference type="NCBI Taxonomy" id="63459"/>
    <lineage>
        <taxon>Eukaryota</taxon>
        <taxon>Viridiplantae</taxon>
        <taxon>Streptophyta</taxon>
        <taxon>Embryophyta</taxon>
        <taxon>Tracheophyta</taxon>
        <taxon>Spermatophyta</taxon>
        <taxon>Magnoliopsida</taxon>
        <taxon>eudicotyledons</taxon>
        <taxon>Gunneridae</taxon>
        <taxon>Pentapetalae</taxon>
        <taxon>Caryophyllales</taxon>
        <taxon>Chenopodiaceae</taxon>
        <taxon>Chenopodioideae</taxon>
        <taxon>Atripliceae</taxon>
        <taxon>Chenopodium</taxon>
    </lineage>
</organism>
<evidence type="ECO:0000313" key="3">
    <source>
        <dbReference type="Proteomes" id="UP000596660"/>
    </source>
</evidence>
<dbReference type="AlphaFoldDB" id="A0A803NA30"/>
<name>A0A803NA30_CHEQI</name>
<dbReference type="PANTHER" id="PTHR33144">
    <property type="entry name" value="OS10G0409366 PROTEIN-RELATED"/>
    <property type="match status" value="1"/>
</dbReference>
<reference evidence="2" key="1">
    <citation type="journal article" date="2017" name="Nature">
        <title>The genome of Chenopodium quinoa.</title>
        <authorList>
            <person name="Jarvis D.E."/>
            <person name="Ho Y.S."/>
            <person name="Lightfoot D.J."/>
            <person name="Schmoeckel S.M."/>
            <person name="Li B."/>
            <person name="Borm T.J.A."/>
            <person name="Ohyanagi H."/>
            <person name="Mineta K."/>
            <person name="Michell C.T."/>
            <person name="Saber N."/>
            <person name="Kharbatia N.M."/>
            <person name="Rupper R.R."/>
            <person name="Sharp A.R."/>
            <person name="Dally N."/>
            <person name="Boughton B.A."/>
            <person name="Woo Y.H."/>
            <person name="Gao G."/>
            <person name="Schijlen E.G.W.M."/>
            <person name="Guo X."/>
            <person name="Momin A.A."/>
            <person name="Negrao S."/>
            <person name="Al-Babili S."/>
            <person name="Gehring C."/>
            <person name="Roessner U."/>
            <person name="Jung C."/>
            <person name="Murphy K."/>
            <person name="Arold S.T."/>
            <person name="Gojobori T."/>
            <person name="van der Linden C.G."/>
            <person name="van Loo E.N."/>
            <person name="Jellen E.N."/>
            <person name="Maughan P.J."/>
            <person name="Tester M."/>
        </authorList>
    </citation>
    <scope>NUCLEOTIDE SEQUENCE [LARGE SCALE GENOMIC DNA]</scope>
    <source>
        <strain evidence="2">cv. PI 614886</strain>
    </source>
</reference>
<reference evidence="2" key="2">
    <citation type="submission" date="2021-03" db="UniProtKB">
        <authorList>
            <consortium name="EnsemblPlants"/>
        </authorList>
    </citation>
    <scope>IDENTIFICATION</scope>
</reference>
<sequence length="321" mass="37047">MAMDDFLVTQNQMDPAEVQQIEKDVQQLEQVRQNSKRPLSTIIPLESRGESVSARVPKKKGRGPSNLFDVHARKWEDRVTIYCNGKGQPIGPEKARKELTRLLGSIAHDYNWAPLTYTYWKKVPNKEKIWEFVNSKYILPVEAKDWVMETLDQSWRGFKCRLKRDHYYMYDTYEERLKHPPERVPEQAMRELEASQDDQSGESVKDPFDEVMGNARREEVMKSIKSVVTADVQKDTNAEIKEFAKEKEVHAAQEAEIERKTKDLESETLKLQEIRMDIENQQGNITLDAVISALAKLRQKGPSLTPEIIAKAIVSTTTNDP</sequence>
<dbReference type="Gramene" id="AUR62042814-RA">
    <property type="protein sequence ID" value="AUR62042814-RA:cds"/>
    <property type="gene ID" value="AUR62042814"/>
</dbReference>
<protein>
    <recommendedName>
        <fullName evidence="4">Transposase, Ptta/En/Spm, plant</fullName>
    </recommendedName>
</protein>
<evidence type="ECO:0008006" key="4">
    <source>
        <dbReference type="Google" id="ProtNLM"/>
    </source>
</evidence>
<dbReference type="PANTHER" id="PTHR33144:SF16">
    <property type="entry name" value="OS02G0129000 PROTEIN"/>
    <property type="match status" value="1"/>
</dbReference>
<feature type="region of interest" description="Disordered" evidence="1">
    <location>
        <begin position="188"/>
        <end position="207"/>
    </location>
</feature>